<dbReference type="InterPro" id="IPR000792">
    <property type="entry name" value="Tscrpt_reg_LuxR_C"/>
</dbReference>
<dbReference type="PROSITE" id="PS50043">
    <property type="entry name" value="HTH_LUXR_2"/>
    <property type="match status" value="1"/>
</dbReference>
<dbReference type="InterPro" id="IPR027417">
    <property type="entry name" value="P-loop_NTPase"/>
</dbReference>
<comment type="caution">
    <text evidence="5">The sequence shown here is derived from an EMBL/GenBank/DDBJ whole genome shotgun (WGS) entry which is preliminary data.</text>
</comment>
<keyword evidence="2" id="KW-0238">DNA-binding</keyword>
<keyword evidence="3" id="KW-0804">Transcription</keyword>
<proteinExistence type="predicted"/>
<dbReference type="PANTHER" id="PTHR44688:SF16">
    <property type="entry name" value="DNA-BINDING TRANSCRIPTIONAL ACTIVATOR DEVR_DOSR"/>
    <property type="match status" value="1"/>
</dbReference>
<dbReference type="Pfam" id="PF13401">
    <property type="entry name" value="AAA_22"/>
    <property type="match status" value="1"/>
</dbReference>
<dbReference type="SUPFAM" id="SSF46894">
    <property type="entry name" value="C-terminal effector domain of the bipartite response regulators"/>
    <property type="match status" value="1"/>
</dbReference>
<evidence type="ECO:0000313" key="6">
    <source>
        <dbReference type="Proteomes" id="UP001596113"/>
    </source>
</evidence>
<dbReference type="InterPro" id="IPR036388">
    <property type="entry name" value="WH-like_DNA-bd_sf"/>
</dbReference>
<keyword evidence="6" id="KW-1185">Reference proteome</keyword>
<evidence type="ECO:0000256" key="2">
    <source>
        <dbReference type="ARBA" id="ARBA00023125"/>
    </source>
</evidence>
<dbReference type="Gene3D" id="3.40.50.300">
    <property type="entry name" value="P-loop containing nucleotide triphosphate hydrolases"/>
    <property type="match status" value="1"/>
</dbReference>
<dbReference type="RefSeq" id="WP_378132773.1">
    <property type="nucleotide sequence ID" value="NZ_JBHSMI010000023.1"/>
</dbReference>
<evidence type="ECO:0000313" key="5">
    <source>
        <dbReference type="EMBL" id="MFC5403431.1"/>
    </source>
</evidence>
<dbReference type="PANTHER" id="PTHR44688">
    <property type="entry name" value="DNA-BINDING TRANSCRIPTIONAL ACTIVATOR DEVR_DOSR"/>
    <property type="match status" value="1"/>
</dbReference>
<dbReference type="Proteomes" id="UP001596113">
    <property type="component" value="Unassembled WGS sequence"/>
</dbReference>
<dbReference type="SMART" id="SM00421">
    <property type="entry name" value="HTH_LUXR"/>
    <property type="match status" value="1"/>
</dbReference>
<accession>A0ABW0HQP6</accession>
<organism evidence="5 6">
    <name type="scientific">Cohnella soli</name>
    <dbReference type="NCBI Taxonomy" id="425005"/>
    <lineage>
        <taxon>Bacteria</taxon>
        <taxon>Bacillati</taxon>
        <taxon>Bacillota</taxon>
        <taxon>Bacilli</taxon>
        <taxon>Bacillales</taxon>
        <taxon>Paenibacillaceae</taxon>
        <taxon>Cohnella</taxon>
    </lineage>
</organism>
<evidence type="ECO:0000259" key="4">
    <source>
        <dbReference type="PROSITE" id="PS50043"/>
    </source>
</evidence>
<evidence type="ECO:0000256" key="1">
    <source>
        <dbReference type="ARBA" id="ARBA00023015"/>
    </source>
</evidence>
<name>A0ABW0HQP6_9BACL</name>
<dbReference type="Pfam" id="PF00196">
    <property type="entry name" value="GerE"/>
    <property type="match status" value="1"/>
</dbReference>
<dbReference type="Gene3D" id="1.10.10.10">
    <property type="entry name" value="Winged helix-like DNA-binding domain superfamily/Winged helix DNA-binding domain"/>
    <property type="match status" value="1"/>
</dbReference>
<keyword evidence="1" id="KW-0805">Transcription regulation</keyword>
<protein>
    <submittedName>
        <fullName evidence="5">LuxR C-terminal-related transcriptional regulator</fullName>
    </submittedName>
</protein>
<feature type="domain" description="HTH luxR-type" evidence="4">
    <location>
        <begin position="606"/>
        <end position="671"/>
    </location>
</feature>
<dbReference type="PRINTS" id="PR00364">
    <property type="entry name" value="DISEASERSIST"/>
</dbReference>
<dbReference type="InterPro" id="IPR049945">
    <property type="entry name" value="AAA_22"/>
</dbReference>
<evidence type="ECO:0000256" key="3">
    <source>
        <dbReference type="ARBA" id="ARBA00023163"/>
    </source>
</evidence>
<reference evidence="6" key="1">
    <citation type="journal article" date="2019" name="Int. J. Syst. Evol. Microbiol.">
        <title>The Global Catalogue of Microorganisms (GCM) 10K type strain sequencing project: providing services to taxonomists for standard genome sequencing and annotation.</title>
        <authorList>
            <consortium name="The Broad Institute Genomics Platform"/>
            <consortium name="The Broad Institute Genome Sequencing Center for Infectious Disease"/>
            <person name="Wu L."/>
            <person name="Ma J."/>
        </authorList>
    </citation>
    <scope>NUCLEOTIDE SEQUENCE [LARGE SCALE GENOMIC DNA]</scope>
    <source>
        <strain evidence="6">CGMCC 1.18575</strain>
    </source>
</reference>
<dbReference type="EMBL" id="JBHSMI010000023">
    <property type="protein sequence ID" value="MFC5403431.1"/>
    <property type="molecule type" value="Genomic_DNA"/>
</dbReference>
<dbReference type="CDD" id="cd06170">
    <property type="entry name" value="LuxR_C_like"/>
    <property type="match status" value="1"/>
</dbReference>
<dbReference type="PRINTS" id="PR00038">
    <property type="entry name" value="HTHLUXR"/>
</dbReference>
<dbReference type="SUPFAM" id="SSF52540">
    <property type="entry name" value="P-loop containing nucleoside triphosphate hydrolases"/>
    <property type="match status" value="1"/>
</dbReference>
<dbReference type="InterPro" id="IPR016032">
    <property type="entry name" value="Sig_transdc_resp-reg_C-effctor"/>
</dbReference>
<gene>
    <name evidence="5" type="ORF">ACFPOF_11880</name>
</gene>
<sequence length="674" mass="76737">MNVNDNRIDLVGRDEEIRIFREKLTSPDSSGCLFNVYGTGGVGKSSLLDVYRQLSEEAGAPFIMMDCRMLSDDPLDFCHQFLKLLGRSLFPEPGAPVHALMELCLQAIRETTEKSGKLVIALDTFEEAGELENWLRDHFFKRICHLHVILAIAGRVPLQGLWLVSPVWRGTIFRIRLSDLEYEPVCLYLARLGIRDEEKMRRIWLRTRGHPLTLALLTSTTLVKTLQETETGEMAETHDLLAFAVNIWLREAPAESLQEALEAAAVLRLFNQELLAYVLEKEVPTEQFNRLAALSFVQRGDRGWYVHDLLGTAIRDELRLRSPARFERLRNRCIAFYCHKIRASSRSRANAWENAEWVYYFGDQLLQSIFYHQQIEYGLEPLHSGNWTEAESYIENRRTNSKELRIPYPGYEQDEKVEYVISAKESLYGLRHLDLGELYELSPDIVKLVRDRSGEVRGLLAAVPIHEHTLRYLSDTPLSRSYFASLSEAEMNALRVPGDRKAGIFIKALDIDDFSDPVLLQLAGLLLIRHMFAADFSVASPPPHPFTNAVMLGLGLEIAMGAEHRDYDESRSAPIFVLDRRGDKLAAYLDRVLATLDIQVEADKQSLPNAQLLTAMEKRVAELVADGRSNQETAAALYVSEATVKKHLSHIYRKLGVRNRTVLAQQFLAVKDRK</sequence>